<reference evidence="9" key="2">
    <citation type="submission" date="2023-07" db="EMBL/GenBank/DDBJ databases">
        <title>Whole Genome Sequencing of Colonoscopy isolates.</title>
        <authorList>
            <person name="Surve S.V."/>
            <person name="Valls R.A."/>
            <person name="Barrak K.E."/>
            <person name="Gardner T.B."/>
            <person name="O'Toole G.A."/>
        </authorList>
    </citation>
    <scope>NUCLEOTIDE SEQUENCE</scope>
    <source>
        <strain evidence="9">GP0119</strain>
    </source>
</reference>
<dbReference type="EMBL" id="JAUONL010000004">
    <property type="protein sequence ID" value="MDO6357545.1"/>
    <property type="molecule type" value="Genomic_DNA"/>
</dbReference>
<comment type="subcellular location">
    <subcellularLocation>
        <location evidence="1">Cell membrane</location>
        <topology evidence="1">Multi-pass membrane protein</topology>
    </subcellularLocation>
</comment>
<dbReference type="Proteomes" id="UP001170023">
    <property type="component" value="Unassembled WGS sequence"/>
</dbReference>
<proteinExistence type="predicted"/>
<dbReference type="InterPro" id="IPR004477">
    <property type="entry name" value="ComEC_N"/>
</dbReference>
<evidence type="ECO:0000256" key="5">
    <source>
        <dbReference type="ARBA" id="ARBA00023136"/>
    </source>
</evidence>
<evidence type="ECO:0000313" key="11">
    <source>
        <dbReference type="Proteomes" id="UP000284205"/>
    </source>
</evidence>
<keyword evidence="4 6" id="KW-1133">Transmembrane helix</keyword>
<feature type="transmembrane region" description="Helical" evidence="6">
    <location>
        <begin position="402"/>
        <end position="425"/>
    </location>
</feature>
<feature type="transmembrane region" description="Helical" evidence="6">
    <location>
        <begin position="496"/>
        <end position="517"/>
    </location>
</feature>
<evidence type="ECO:0000259" key="8">
    <source>
        <dbReference type="Pfam" id="PF13567"/>
    </source>
</evidence>
<protein>
    <submittedName>
        <fullName evidence="10">ComEC family competence protein</fullName>
    </submittedName>
    <submittedName>
        <fullName evidence="9">ComEC/Rec2 family competence protein</fullName>
    </submittedName>
</protein>
<feature type="transmembrane region" description="Helical" evidence="6">
    <location>
        <begin position="524"/>
        <end position="544"/>
    </location>
</feature>
<keyword evidence="3 6" id="KW-0812">Transmembrane</keyword>
<evidence type="ECO:0000256" key="6">
    <source>
        <dbReference type="SAM" id="Phobius"/>
    </source>
</evidence>
<dbReference type="AlphaFoldDB" id="A0A412FVJ2"/>
<feature type="transmembrane region" description="Helical" evidence="6">
    <location>
        <begin position="303"/>
        <end position="320"/>
    </location>
</feature>
<reference evidence="10 11" key="1">
    <citation type="submission" date="2018-08" db="EMBL/GenBank/DDBJ databases">
        <title>A genome reference for cultivated species of the human gut microbiota.</title>
        <authorList>
            <person name="Zou Y."/>
            <person name="Xue W."/>
            <person name="Luo G."/>
        </authorList>
    </citation>
    <scope>NUCLEOTIDE SEQUENCE [LARGE SCALE GENOMIC DNA]</scope>
    <source>
        <strain evidence="10 11">AF24-29LB</strain>
    </source>
</reference>
<accession>A0A412FVJ2</accession>
<organism evidence="10 11">
    <name type="scientific">Bacteroides caccae</name>
    <dbReference type="NCBI Taxonomy" id="47678"/>
    <lineage>
        <taxon>Bacteria</taxon>
        <taxon>Pseudomonadati</taxon>
        <taxon>Bacteroidota</taxon>
        <taxon>Bacteroidia</taxon>
        <taxon>Bacteroidales</taxon>
        <taxon>Bacteroidaceae</taxon>
        <taxon>Bacteroides</taxon>
    </lineage>
</organism>
<dbReference type="RefSeq" id="WP_032837524.1">
    <property type="nucleotide sequence ID" value="NZ_CABMOQ010000001.1"/>
</dbReference>
<feature type="transmembrane region" description="Helical" evidence="6">
    <location>
        <begin position="35"/>
        <end position="55"/>
    </location>
</feature>
<keyword evidence="5 6" id="KW-0472">Membrane</keyword>
<feature type="transmembrane region" description="Helical" evidence="6">
    <location>
        <begin position="349"/>
        <end position="366"/>
    </location>
</feature>
<dbReference type="GeneID" id="75112790"/>
<feature type="transmembrane region" description="Helical" evidence="6">
    <location>
        <begin position="62"/>
        <end position="84"/>
    </location>
</feature>
<dbReference type="KEGG" id="bcac:CGC64_06490"/>
<dbReference type="PANTHER" id="PTHR30619:SF1">
    <property type="entry name" value="RECOMBINATION PROTEIN 2"/>
    <property type="match status" value="1"/>
</dbReference>
<feature type="domain" description="DUF4131" evidence="8">
    <location>
        <begin position="35"/>
        <end position="195"/>
    </location>
</feature>
<name>A0A412FVJ2_9BACE</name>
<evidence type="ECO:0000256" key="4">
    <source>
        <dbReference type="ARBA" id="ARBA00022989"/>
    </source>
</evidence>
<dbReference type="Proteomes" id="UP000284205">
    <property type="component" value="Unassembled WGS sequence"/>
</dbReference>
<dbReference type="NCBIfam" id="TIGR00360">
    <property type="entry name" value="ComEC_N-term"/>
    <property type="match status" value="1"/>
</dbReference>
<sequence>MVVSYLHRYPYIRLVIPWIAGVFCGDRFFNGSPELFWGILAFCFLAGLSIGCYFLGRYSLRWCFGIAILALCFTGGWVGITWQLQHATGYTFPKEETVYRGWVTDTPETKEHTFLCRVLLKEQRDSTAIHSIDDCKAILYLQRDSAAAGLKRGDELWVSARISPPVNGQNFDEFDYARYLMRKGISGTGYVVSGKWMLASSEMLSSGNGNIARKSTLLEVAGSCRDRILSLYRQLGFEGDGLAVLSALTVGDKTELSDSVRESYSVAGASHVLALSGLHIGLLYALLFFILSPVAKRGNAGRCLRAVFLLILLWAFAFFTGLSPSVVRSACMFSIWAVADIFNRQALSLNTLAATAWVMLLCNPVWLFDVGFQLSFLAVASILLTYKPIYRLLPVKSRIGRYFWGLMSVSIAAQLGTAPLVMFYFSRFSTHFLFTNLVVIPLVTIILYSAVVMLLLTPLHWIQNFIAEGVKFLLDALNTFIHWVEQLPYASIDGIWLYQLEVLGLYLSGGLVFYYFANRGLKNLLICLFSILLLGVYHVSMSWVDRPLDSIVFYNVRGCPAVHCIDNNGNSRIVYGDSLSDKRQLYRVATNYWNHHQLLSPLEVTADYQDTALCCREQILSYHGRRICMVTDHRWRNKSAATPLYIDYLYLCKGYNGHLKELRLLFAPECIILDASLSEHRKQLFEEECKQSGLRFISLSEKGSVRFLL</sequence>
<dbReference type="InterPro" id="IPR052159">
    <property type="entry name" value="Competence_DNA_uptake"/>
</dbReference>
<gene>
    <name evidence="10" type="ORF">DWY26_08100</name>
    <name evidence="9" type="ORF">Q4469_07560</name>
</gene>
<dbReference type="GO" id="GO:0005886">
    <property type="term" value="C:plasma membrane"/>
    <property type="evidence" value="ECO:0007669"/>
    <property type="project" value="UniProtKB-SubCell"/>
</dbReference>
<evidence type="ECO:0000313" key="9">
    <source>
        <dbReference type="EMBL" id="MDO6357545.1"/>
    </source>
</evidence>
<evidence type="ECO:0000256" key="1">
    <source>
        <dbReference type="ARBA" id="ARBA00004651"/>
    </source>
</evidence>
<dbReference type="InterPro" id="IPR025405">
    <property type="entry name" value="DUF4131"/>
</dbReference>
<feature type="transmembrane region" description="Helical" evidence="6">
    <location>
        <begin position="431"/>
        <end position="456"/>
    </location>
</feature>
<feature type="domain" description="ComEC/Rec2-related protein" evidence="7">
    <location>
        <begin position="248"/>
        <end position="516"/>
    </location>
</feature>
<evidence type="ECO:0000313" key="10">
    <source>
        <dbReference type="EMBL" id="RGR72182.1"/>
    </source>
</evidence>
<dbReference type="PANTHER" id="PTHR30619">
    <property type="entry name" value="DNA INTERNALIZATION/COMPETENCE PROTEIN COMEC/REC2"/>
    <property type="match status" value="1"/>
</dbReference>
<dbReference type="Pfam" id="PF13567">
    <property type="entry name" value="DUF4131"/>
    <property type="match status" value="1"/>
</dbReference>
<evidence type="ECO:0000256" key="2">
    <source>
        <dbReference type="ARBA" id="ARBA00022475"/>
    </source>
</evidence>
<dbReference type="Pfam" id="PF03772">
    <property type="entry name" value="Competence"/>
    <property type="match status" value="1"/>
</dbReference>
<feature type="transmembrane region" description="Helical" evidence="6">
    <location>
        <begin position="372"/>
        <end position="390"/>
    </location>
</feature>
<evidence type="ECO:0000259" key="7">
    <source>
        <dbReference type="Pfam" id="PF03772"/>
    </source>
</evidence>
<dbReference type="EMBL" id="QRUO01000006">
    <property type="protein sequence ID" value="RGR72182.1"/>
    <property type="molecule type" value="Genomic_DNA"/>
</dbReference>
<evidence type="ECO:0000256" key="3">
    <source>
        <dbReference type="ARBA" id="ARBA00022692"/>
    </source>
</evidence>
<comment type="caution">
    <text evidence="10">The sequence shown here is derived from an EMBL/GenBank/DDBJ whole genome shotgun (WGS) entry which is preliminary data.</text>
</comment>
<keyword evidence="2" id="KW-1003">Cell membrane</keyword>
<feature type="transmembrane region" description="Helical" evidence="6">
    <location>
        <begin position="272"/>
        <end position="291"/>
    </location>
</feature>